<dbReference type="EMBL" id="FQXM01000023">
    <property type="protein sequence ID" value="SHH94181.1"/>
    <property type="molecule type" value="Genomic_DNA"/>
</dbReference>
<sequence>MKFLKRIIIIGLMILVVGISGKSIAKYFYPLTYWEWVVEYSEQYEIDPYFVFAIIKAESNFNYNAESPKGARGLMQIMPDTAQWAASLMGTEDYSDDKLFQPDFNIKLGCWYLNNLKKEFGDNNKLILAAYNGGRGNVNKWLDNEEYSLDGEELHNIPFGETDKYIKRVEVNYNVYKFLYCQGEFRDILEKIISQYFR</sequence>
<evidence type="ECO:0000313" key="3">
    <source>
        <dbReference type="Proteomes" id="UP000184447"/>
    </source>
</evidence>
<dbReference type="CDD" id="cd16896">
    <property type="entry name" value="LT_Slt70-like"/>
    <property type="match status" value="1"/>
</dbReference>
<dbReference type="RefSeq" id="WP_073339660.1">
    <property type="nucleotide sequence ID" value="NZ_FQXM01000023.1"/>
</dbReference>
<dbReference type="STRING" id="1121316.SAMN02745207_03292"/>
<organism evidence="2 3">
    <name type="scientific">Clostridium grantii DSM 8605</name>
    <dbReference type="NCBI Taxonomy" id="1121316"/>
    <lineage>
        <taxon>Bacteria</taxon>
        <taxon>Bacillati</taxon>
        <taxon>Bacillota</taxon>
        <taxon>Clostridia</taxon>
        <taxon>Eubacteriales</taxon>
        <taxon>Clostridiaceae</taxon>
        <taxon>Clostridium</taxon>
    </lineage>
</organism>
<evidence type="ECO:0000313" key="2">
    <source>
        <dbReference type="EMBL" id="SHH94181.1"/>
    </source>
</evidence>
<name>A0A1M5X319_9CLOT</name>
<evidence type="ECO:0000259" key="1">
    <source>
        <dbReference type="Pfam" id="PF01464"/>
    </source>
</evidence>
<dbReference type="InterPro" id="IPR008258">
    <property type="entry name" value="Transglycosylase_SLT_dom_1"/>
</dbReference>
<protein>
    <submittedName>
        <fullName evidence="2">Soluble lytic murein transglycosylase</fullName>
    </submittedName>
</protein>
<dbReference type="Gene3D" id="1.10.530.10">
    <property type="match status" value="1"/>
</dbReference>
<dbReference type="Proteomes" id="UP000184447">
    <property type="component" value="Unassembled WGS sequence"/>
</dbReference>
<proteinExistence type="predicted"/>
<dbReference type="InterPro" id="IPR023346">
    <property type="entry name" value="Lysozyme-like_dom_sf"/>
</dbReference>
<dbReference type="OrthoDB" id="9815002at2"/>
<dbReference type="AlphaFoldDB" id="A0A1M5X319"/>
<dbReference type="PANTHER" id="PTHR37423:SF2">
    <property type="entry name" value="MEMBRANE-BOUND LYTIC MUREIN TRANSGLYCOSYLASE C"/>
    <property type="match status" value="1"/>
</dbReference>
<keyword evidence="3" id="KW-1185">Reference proteome</keyword>
<dbReference type="Pfam" id="PF01464">
    <property type="entry name" value="SLT"/>
    <property type="match status" value="1"/>
</dbReference>
<feature type="domain" description="Transglycosylase SLT" evidence="1">
    <location>
        <begin position="39"/>
        <end position="146"/>
    </location>
</feature>
<gene>
    <name evidence="2" type="ORF">SAMN02745207_03292</name>
</gene>
<accession>A0A1M5X319</accession>
<dbReference type="SUPFAM" id="SSF53955">
    <property type="entry name" value="Lysozyme-like"/>
    <property type="match status" value="1"/>
</dbReference>
<dbReference type="PANTHER" id="PTHR37423">
    <property type="entry name" value="SOLUBLE LYTIC MUREIN TRANSGLYCOSYLASE-RELATED"/>
    <property type="match status" value="1"/>
</dbReference>
<reference evidence="2 3" key="1">
    <citation type="submission" date="2016-11" db="EMBL/GenBank/DDBJ databases">
        <authorList>
            <person name="Jaros S."/>
            <person name="Januszkiewicz K."/>
            <person name="Wedrychowicz H."/>
        </authorList>
    </citation>
    <scope>NUCLEOTIDE SEQUENCE [LARGE SCALE GENOMIC DNA]</scope>
    <source>
        <strain evidence="2 3">DSM 8605</strain>
    </source>
</reference>